<keyword evidence="1" id="KW-0186">Copper</keyword>
<dbReference type="PANTHER" id="PTHR10003">
    <property type="entry name" value="SUPEROXIDE DISMUTASE CU-ZN -RELATED"/>
    <property type="match status" value="1"/>
</dbReference>
<evidence type="ECO:0000313" key="5">
    <source>
        <dbReference type="Proteomes" id="UP000006727"/>
    </source>
</evidence>
<reference evidence="4" key="3">
    <citation type="submission" date="2020-12" db="UniProtKB">
        <authorList>
            <consortium name="EnsemblPlants"/>
        </authorList>
    </citation>
    <scope>IDENTIFICATION</scope>
</reference>
<dbReference type="GO" id="GO:0005507">
    <property type="term" value="F:copper ion binding"/>
    <property type="evidence" value="ECO:0000318"/>
    <property type="project" value="GO_Central"/>
</dbReference>
<evidence type="ECO:0000256" key="1">
    <source>
        <dbReference type="ARBA" id="ARBA00023008"/>
    </source>
</evidence>
<dbReference type="Gene3D" id="2.60.40.200">
    <property type="entry name" value="Superoxide dismutase, copper/zinc binding domain"/>
    <property type="match status" value="1"/>
</dbReference>
<gene>
    <name evidence="4" type="primary">LOC112294138</name>
</gene>
<feature type="domain" description="Superoxide dismutase copper/zinc binding" evidence="3">
    <location>
        <begin position="101"/>
        <end position="230"/>
    </location>
</feature>
<proteinExistence type="predicted"/>
<protein>
    <recommendedName>
        <fullName evidence="3">Superoxide dismutase copper/zinc binding domain-containing protein</fullName>
    </recommendedName>
</protein>
<name>A0A7I4F7T1_PHYPA</name>
<evidence type="ECO:0000313" key="4">
    <source>
        <dbReference type="EnsemblPlants" id="Pp3c17_14500V3.5"/>
    </source>
</evidence>
<dbReference type="InterPro" id="IPR024134">
    <property type="entry name" value="SOD_Cu/Zn_/chaperone"/>
</dbReference>
<keyword evidence="5" id="KW-1185">Reference proteome</keyword>
<dbReference type="GO" id="GO:0019430">
    <property type="term" value="P:removal of superoxide radicals"/>
    <property type="evidence" value="ECO:0000318"/>
    <property type="project" value="GO_Central"/>
</dbReference>
<dbReference type="Gramene" id="Pp3c17_14500V3.5">
    <property type="protein sequence ID" value="Pp3c17_14500V3.5"/>
    <property type="gene ID" value="Pp3c17_14500"/>
</dbReference>
<sequence>MTANKLSSKAIVDEFRHQVGAISKETNKPVQGISVMGALKNVATGNAGSVSKLGPNQRILEALSATQPSKYSESMFAKTQPNSSACVPMTIAVAEFKGPDVHGVVRFAQENSGLQECSIEAVIDGLAPGAHGWAVHEYGDLTRGALSTGPASNFPSSANSPTPEQQQQQQHETHEGNLGSLLVDCNGHVQSTSTNDRLSIADVIGRSVVLYGVASEADGKTHTRVAAAVIAHSARPSSLNPQLCNCDGSYCGRETLTDTSVLHFPFSSHVHISGAYL</sequence>
<dbReference type="EnsemblPlants" id="Pp3c17_14500V3.5">
    <property type="protein sequence ID" value="Pp3c17_14500V3.5"/>
    <property type="gene ID" value="Pp3c17_14500"/>
</dbReference>
<feature type="region of interest" description="Disordered" evidence="2">
    <location>
        <begin position="144"/>
        <end position="174"/>
    </location>
</feature>
<feature type="compositionally biased region" description="Low complexity" evidence="2">
    <location>
        <begin position="150"/>
        <end position="170"/>
    </location>
</feature>
<dbReference type="Proteomes" id="UP000006727">
    <property type="component" value="Chromosome 17"/>
</dbReference>
<dbReference type="GO" id="GO:0005737">
    <property type="term" value="C:cytoplasm"/>
    <property type="evidence" value="ECO:0000318"/>
    <property type="project" value="GO_Central"/>
</dbReference>
<dbReference type="InterPro" id="IPR001424">
    <property type="entry name" value="SOD_Cu_Zn_dom"/>
</dbReference>
<dbReference type="InterPro" id="IPR036423">
    <property type="entry name" value="SOD-like_Cu/Zn_dom_sf"/>
</dbReference>
<evidence type="ECO:0000256" key="2">
    <source>
        <dbReference type="SAM" id="MobiDB-lite"/>
    </source>
</evidence>
<organism evidence="4 5">
    <name type="scientific">Physcomitrium patens</name>
    <name type="common">Spreading-leaved earth moss</name>
    <name type="synonym">Physcomitrella patens</name>
    <dbReference type="NCBI Taxonomy" id="3218"/>
    <lineage>
        <taxon>Eukaryota</taxon>
        <taxon>Viridiplantae</taxon>
        <taxon>Streptophyta</taxon>
        <taxon>Embryophyta</taxon>
        <taxon>Bryophyta</taxon>
        <taxon>Bryophytina</taxon>
        <taxon>Bryopsida</taxon>
        <taxon>Funariidae</taxon>
        <taxon>Funariales</taxon>
        <taxon>Funariaceae</taxon>
        <taxon>Physcomitrium</taxon>
    </lineage>
</organism>
<dbReference type="GO" id="GO:0016532">
    <property type="term" value="F:superoxide dismutase copper chaperone activity"/>
    <property type="evidence" value="ECO:0000318"/>
    <property type="project" value="GO_Central"/>
</dbReference>
<reference evidence="4 5" key="2">
    <citation type="journal article" date="2018" name="Plant J.">
        <title>The Physcomitrella patens chromosome-scale assembly reveals moss genome structure and evolution.</title>
        <authorList>
            <person name="Lang D."/>
            <person name="Ullrich K.K."/>
            <person name="Murat F."/>
            <person name="Fuchs J."/>
            <person name="Jenkins J."/>
            <person name="Haas F.B."/>
            <person name="Piednoel M."/>
            <person name="Gundlach H."/>
            <person name="Van Bel M."/>
            <person name="Meyberg R."/>
            <person name="Vives C."/>
            <person name="Morata J."/>
            <person name="Symeonidi A."/>
            <person name="Hiss M."/>
            <person name="Muchero W."/>
            <person name="Kamisugi Y."/>
            <person name="Saleh O."/>
            <person name="Blanc G."/>
            <person name="Decker E.L."/>
            <person name="van Gessel N."/>
            <person name="Grimwood J."/>
            <person name="Hayes R.D."/>
            <person name="Graham S.W."/>
            <person name="Gunter L.E."/>
            <person name="McDaniel S.F."/>
            <person name="Hoernstein S.N.W."/>
            <person name="Larsson A."/>
            <person name="Li F.W."/>
            <person name="Perroud P.F."/>
            <person name="Phillips J."/>
            <person name="Ranjan P."/>
            <person name="Rokshar D.S."/>
            <person name="Rothfels C.J."/>
            <person name="Schneider L."/>
            <person name="Shu S."/>
            <person name="Stevenson D.W."/>
            <person name="Thummler F."/>
            <person name="Tillich M."/>
            <person name="Villarreal Aguilar J.C."/>
            <person name="Widiez T."/>
            <person name="Wong G.K."/>
            <person name="Wymore A."/>
            <person name="Zhang Y."/>
            <person name="Zimmer A.D."/>
            <person name="Quatrano R.S."/>
            <person name="Mayer K.F.X."/>
            <person name="Goodstein D."/>
            <person name="Casacuberta J.M."/>
            <person name="Vandepoele K."/>
            <person name="Reski R."/>
            <person name="Cuming A.C."/>
            <person name="Tuskan G.A."/>
            <person name="Maumus F."/>
            <person name="Salse J."/>
            <person name="Schmutz J."/>
            <person name="Rensing S.A."/>
        </authorList>
    </citation>
    <scope>NUCLEOTIDE SEQUENCE [LARGE SCALE GENOMIC DNA]</scope>
    <source>
        <strain evidence="4 5">cv. Gransden 2004</strain>
    </source>
</reference>
<accession>A0A7I4F7T1</accession>
<dbReference type="SUPFAM" id="SSF49329">
    <property type="entry name" value="Cu,Zn superoxide dismutase-like"/>
    <property type="match status" value="1"/>
</dbReference>
<reference evidence="4 5" key="1">
    <citation type="journal article" date="2008" name="Science">
        <title>The Physcomitrella genome reveals evolutionary insights into the conquest of land by plants.</title>
        <authorList>
            <person name="Rensing S."/>
            <person name="Lang D."/>
            <person name="Zimmer A."/>
            <person name="Terry A."/>
            <person name="Salamov A."/>
            <person name="Shapiro H."/>
            <person name="Nishiyama T."/>
            <person name="Perroud P.-F."/>
            <person name="Lindquist E."/>
            <person name="Kamisugi Y."/>
            <person name="Tanahashi T."/>
            <person name="Sakakibara K."/>
            <person name="Fujita T."/>
            <person name="Oishi K."/>
            <person name="Shin-I T."/>
            <person name="Kuroki Y."/>
            <person name="Toyoda A."/>
            <person name="Suzuki Y."/>
            <person name="Hashimoto A."/>
            <person name="Yamaguchi K."/>
            <person name="Sugano A."/>
            <person name="Kohara Y."/>
            <person name="Fujiyama A."/>
            <person name="Anterola A."/>
            <person name="Aoki S."/>
            <person name="Ashton N."/>
            <person name="Barbazuk W.B."/>
            <person name="Barker E."/>
            <person name="Bennetzen J."/>
            <person name="Bezanilla M."/>
            <person name="Blankenship R."/>
            <person name="Cho S.H."/>
            <person name="Dutcher S."/>
            <person name="Estelle M."/>
            <person name="Fawcett J.A."/>
            <person name="Gundlach H."/>
            <person name="Hanada K."/>
            <person name="Heyl A."/>
            <person name="Hicks K.A."/>
            <person name="Hugh J."/>
            <person name="Lohr M."/>
            <person name="Mayer K."/>
            <person name="Melkozernov A."/>
            <person name="Murata T."/>
            <person name="Nelson D."/>
            <person name="Pils B."/>
            <person name="Prigge M."/>
            <person name="Reiss B."/>
            <person name="Renner T."/>
            <person name="Rombauts S."/>
            <person name="Rushton P."/>
            <person name="Sanderfoot A."/>
            <person name="Schween G."/>
            <person name="Shiu S.-H."/>
            <person name="Stueber K."/>
            <person name="Theodoulou F.L."/>
            <person name="Tu H."/>
            <person name="Van de Peer Y."/>
            <person name="Verrier P.J."/>
            <person name="Waters E."/>
            <person name="Wood A."/>
            <person name="Yang L."/>
            <person name="Cove D."/>
            <person name="Cuming A."/>
            <person name="Hasebe M."/>
            <person name="Lucas S."/>
            <person name="Mishler D.B."/>
            <person name="Reski R."/>
            <person name="Grigoriev I."/>
            <person name="Quatrano R.S."/>
            <person name="Boore J.L."/>
        </authorList>
    </citation>
    <scope>NUCLEOTIDE SEQUENCE [LARGE SCALE GENOMIC DNA]</scope>
    <source>
        <strain evidence="4 5">cv. Gransden 2004</strain>
    </source>
</reference>
<dbReference type="EMBL" id="ABEU02000017">
    <property type="status" value="NOT_ANNOTATED_CDS"/>
    <property type="molecule type" value="Genomic_DNA"/>
</dbReference>
<dbReference type="InParanoid" id="A0A7I4F7T1"/>
<dbReference type="Pfam" id="PF00080">
    <property type="entry name" value="Sod_Cu"/>
    <property type="match status" value="1"/>
</dbReference>
<dbReference type="AlphaFoldDB" id="A0A7I4F7T1"/>
<evidence type="ECO:0000259" key="3">
    <source>
        <dbReference type="Pfam" id="PF00080"/>
    </source>
</evidence>